<dbReference type="EMBL" id="BARV01008032">
    <property type="protein sequence ID" value="GAI15693.1"/>
    <property type="molecule type" value="Genomic_DNA"/>
</dbReference>
<accession>X1L9E1</accession>
<organism evidence="3">
    <name type="scientific">marine sediment metagenome</name>
    <dbReference type="NCBI Taxonomy" id="412755"/>
    <lineage>
        <taxon>unclassified sequences</taxon>
        <taxon>metagenomes</taxon>
        <taxon>ecological metagenomes</taxon>
    </lineage>
</organism>
<name>X1L9E1_9ZZZZ</name>
<dbReference type="GO" id="GO:0032784">
    <property type="term" value="P:regulation of DNA-templated transcription elongation"/>
    <property type="evidence" value="ECO:0007669"/>
    <property type="project" value="InterPro"/>
</dbReference>
<evidence type="ECO:0000313" key="3">
    <source>
        <dbReference type="EMBL" id="GAI15693.1"/>
    </source>
</evidence>
<proteinExistence type="predicted"/>
<comment type="caution">
    <text evidence="3">The sequence shown here is derived from an EMBL/GenBank/DDBJ whole genome shotgun (WGS) entry which is preliminary data.</text>
</comment>
<feature type="domain" description="Regulator of nucleoside diphosphate kinase N-terminal" evidence="2">
    <location>
        <begin position="6"/>
        <end position="47"/>
    </location>
</feature>
<dbReference type="InterPro" id="IPR036953">
    <property type="entry name" value="GreA/GreB_C_sf"/>
</dbReference>
<dbReference type="InterPro" id="IPR001437">
    <property type="entry name" value="Tscrpt_elong_fac_GreA/B_C"/>
</dbReference>
<sequence>MTEKVIYITDSDKKRLKQLIRDARVFGSEHEIYLEKLEGELNRGKVVKSKETPKDVITMNSKVRLKDLATREEMIYSLVFPDGADPDQNKISILAPIGTALLGYKVG</sequence>
<feature type="domain" description="Transcription elongation factor GreA/GreB C-terminal" evidence="1">
    <location>
        <begin position="53"/>
        <end position="107"/>
    </location>
</feature>
<evidence type="ECO:0008006" key="4">
    <source>
        <dbReference type="Google" id="ProtNLM"/>
    </source>
</evidence>
<dbReference type="GO" id="GO:0070063">
    <property type="term" value="F:RNA polymerase binding"/>
    <property type="evidence" value="ECO:0007669"/>
    <property type="project" value="InterPro"/>
</dbReference>
<dbReference type="InterPro" id="IPR029462">
    <property type="entry name" value="Rnk_N"/>
</dbReference>
<dbReference type="AlphaFoldDB" id="X1L9E1"/>
<evidence type="ECO:0000259" key="2">
    <source>
        <dbReference type="Pfam" id="PF14760"/>
    </source>
</evidence>
<dbReference type="PANTHER" id="PTHR30437:SF5">
    <property type="entry name" value="REGULATOR OF NUCLEOSIDE DIPHOSPHATE KINASE"/>
    <property type="match status" value="1"/>
</dbReference>
<dbReference type="Pfam" id="PF01272">
    <property type="entry name" value="GreA_GreB"/>
    <property type="match status" value="1"/>
</dbReference>
<dbReference type="InterPro" id="IPR023459">
    <property type="entry name" value="Tscrpt_elong_fac_GreA/B_fam"/>
</dbReference>
<dbReference type="GO" id="GO:0006354">
    <property type="term" value="P:DNA-templated transcription elongation"/>
    <property type="evidence" value="ECO:0007669"/>
    <property type="project" value="TreeGrafter"/>
</dbReference>
<dbReference type="GO" id="GO:0003677">
    <property type="term" value="F:DNA binding"/>
    <property type="evidence" value="ECO:0007669"/>
    <property type="project" value="InterPro"/>
</dbReference>
<dbReference type="Pfam" id="PF14760">
    <property type="entry name" value="Rnk_N"/>
    <property type="match status" value="1"/>
</dbReference>
<reference evidence="3" key="1">
    <citation type="journal article" date="2014" name="Front. Microbiol.">
        <title>High frequency of phylogenetically diverse reductive dehalogenase-homologous genes in deep subseafloor sedimentary metagenomes.</title>
        <authorList>
            <person name="Kawai M."/>
            <person name="Futagami T."/>
            <person name="Toyoda A."/>
            <person name="Takaki Y."/>
            <person name="Nishi S."/>
            <person name="Hori S."/>
            <person name="Arai W."/>
            <person name="Tsubouchi T."/>
            <person name="Morono Y."/>
            <person name="Uchiyama I."/>
            <person name="Ito T."/>
            <person name="Fujiyama A."/>
            <person name="Inagaki F."/>
            <person name="Takami H."/>
        </authorList>
    </citation>
    <scope>NUCLEOTIDE SEQUENCE</scope>
    <source>
        <strain evidence="3">Expedition CK06-06</strain>
    </source>
</reference>
<gene>
    <name evidence="3" type="ORF">S06H3_16255</name>
</gene>
<evidence type="ECO:0000259" key="1">
    <source>
        <dbReference type="Pfam" id="PF01272"/>
    </source>
</evidence>
<dbReference type="Gene3D" id="3.10.50.30">
    <property type="entry name" value="Transcription elongation factor, GreA/GreB, C-terminal domain"/>
    <property type="match status" value="1"/>
</dbReference>
<dbReference type="PANTHER" id="PTHR30437">
    <property type="entry name" value="TRANSCRIPTION ELONGATION FACTOR GREA"/>
    <property type="match status" value="1"/>
</dbReference>
<protein>
    <recommendedName>
        <fullName evidence="4">Transcription elongation factor GreA/GreB C-terminal domain-containing protein</fullName>
    </recommendedName>
</protein>
<dbReference type="SUPFAM" id="SSF54534">
    <property type="entry name" value="FKBP-like"/>
    <property type="match status" value="1"/>
</dbReference>